<dbReference type="RefSeq" id="WP_382421711.1">
    <property type="nucleotide sequence ID" value="NZ_JBHSCW010000003.1"/>
</dbReference>
<dbReference type="InterPro" id="IPR011701">
    <property type="entry name" value="MFS"/>
</dbReference>
<evidence type="ECO:0000313" key="10">
    <source>
        <dbReference type="EMBL" id="MFC4351378.1"/>
    </source>
</evidence>
<keyword evidence="5 8" id="KW-0812">Transmembrane</keyword>
<evidence type="ECO:0000256" key="5">
    <source>
        <dbReference type="ARBA" id="ARBA00022692"/>
    </source>
</evidence>
<sequence>MSSSPTPTESAAPPASLAVWICFLAMCLGMFMAILDIQIVVTSLPAIAQALDIPENQMSWVQTAYLIAEVIAIPLTGLLTRALSLRGLFLIALSTFTAASTACAFATGFEGLVAARIVQGFAGGCLIPLVFSSVFLMFPKSSQGAATTIAGAMAVLAPTLGPTIGGYITETYSWMWLFLVNVGPGVLAVVMVAVLAPRERGGWGVLRRIDWIAVGCLAIGLTALEIALKEGPQQGWMTAPALPLAVIFLLASVGFLARSLRHGEPIVDLRLFGERNFAAASVISFLFGIGLFSTVYLMAMFLGLVRNHDPLAIGLVMLVTGVAQLIAAPAVVQLELRIDARLLTAAGLAIFSAGLAMSGWQTPATDYEEMFWPQVVRGIGIMLCLIPPTRLALGKLDTARVPDGSALFNLMRNLGGAIGIAMTDTILWQRAPHHADAFERKLMVGDAEAAKFVGLPLNLLPPSGAAPSAQDIALAQPLVKAAALTLATNEAWLMLAGVIAAGLLVLLSAQRVDSNRRW</sequence>
<dbReference type="PROSITE" id="PS50850">
    <property type="entry name" value="MFS"/>
    <property type="match status" value="1"/>
</dbReference>
<keyword evidence="6 8" id="KW-1133">Transmembrane helix</keyword>
<comment type="similarity">
    <text evidence="2">Belongs to the major facilitator superfamily. EmrB family.</text>
</comment>
<dbReference type="InterPro" id="IPR020846">
    <property type="entry name" value="MFS_dom"/>
</dbReference>
<comment type="caution">
    <text evidence="10">The sequence shown here is derived from an EMBL/GenBank/DDBJ whole genome shotgun (WGS) entry which is preliminary data.</text>
</comment>
<dbReference type="InterPro" id="IPR004638">
    <property type="entry name" value="EmrB-like"/>
</dbReference>
<proteinExistence type="inferred from homology"/>
<dbReference type="Gene3D" id="1.20.1720.10">
    <property type="entry name" value="Multidrug resistance protein D"/>
    <property type="match status" value="1"/>
</dbReference>
<evidence type="ECO:0000256" key="7">
    <source>
        <dbReference type="ARBA" id="ARBA00023136"/>
    </source>
</evidence>
<feature type="transmembrane region" description="Helical" evidence="8">
    <location>
        <begin position="311"/>
        <end position="330"/>
    </location>
</feature>
<name>A0ABV8UKP2_9PROT</name>
<feature type="transmembrane region" description="Helical" evidence="8">
    <location>
        <begin position="145"/>
        <end position="168"/>
    </location>
</feature>
<dbReference type="Gene3D" id="1.20.1250.20">
    <property type="entry name" value="MFS general substrate transporter like domains"/>
    <property type="match status" value="1"/>
</dbReference>
<feature type="transmembrane region" description="Helical" evidence="8">
    <location>
        <begin position="342"/>
        <end position="360"/>
    </location>
</feature>
<evidence type="ECO:0000313" key="11">
    <source>
        <dbReference type="Proteomes" id="UP001595799"/>
    </source>
</evidence>
<feature type="transmembrane region" description="Helical" evidence="8">
    <location>
        <begin position="113"/>
        <end position="138"/>
    </location>
</feature>
<feature type="transmembrane region" description="Helical" evidence="8">
    <location>
        <begin position="277"/>
        <end position="305"/>
    </location>
</feature>
<reference evidence="11" key="1">
    <citation type="journal article" date="2019" name="Int. J. Syst. Evol. Microbiol.">
        <title>The Global Catalogue of Microorganisms (GCM) 10K type strain sequencing project: providing services to taxonomists for standard genome sequencing and annotation.</title>
        <authorList>
            <consortium name="The Broad Institute Genomics Platform"/>
            <consortium name="The Broad Institute Genome Sequencing Center for Infectious Disease"/>
            <person name="Wu L."/>
            <person name="Ma J."/>
        </authorList>
    </citation>
    <scope>NUCLEOTIDE SEQUENCE [LARGE SCALE GENOMIC DNA]</scope>
    <source>
        <strain evidence="11">CECT 8472</strain>
    </source>
</reference>
<protein>
    <submittedName>
        <fullName evidence="10">DHA2 family efflux MFS transporter permease subunit</fullName>
    </submittedName>
</protein>
<gene>
    <name evidence="10" type="ORF">ACFOW6_07470</name>
</gene>
<feature type="transmembrane region" description="Helical" evidence="8">
    <location>
        <begin position="60"/>
        <end position="80"/>
    </location>
</feature>
<evidence type="ECO:0000256" key="3">
    <source>
        <dbReference type="ARBA" id="ARBA00022448"/>
    </source>
</evidence>
<dbReference type="InterPro" id="IPR036259">
    <property type="entry name" value="MFS_trans_sf"/>
</dbReference>
<dbReference type="Proteomes" id="UP001595799">
    <property type="component" value="Unassembled WGS sequence"/>
</dbReference>
<dbReference type="PRINTS" id="PR01036">
    <property type="entry name" value="TCRTETB"/>
</dbReference>
<dbReference type="NCBIfam" id="TIGR00711">
    <property type="entry name" value="efflux_EmrB"/>
    <property type="match status" value="1"/>
</dbReference>
<feature type="transmembrane region" description="Helical" evidence="8">
    <location>
        <begin position="17"/>
        <end position="40"/>
    </location>
</feature>
<evidence type="ECO:0000256" key="2">
    <source>
        <dbReference type="ARBA" id="ARBA00008537"/>
    </source>
</evidence>
<organism evidence="10 11">
    <name type="scientific">Fodinicurvata halophila</name>
    <dbReference type="NCBI Taxonomy" id="1419723"/>
    <lineage>
        <taxon>Bacteria</taxon>
        <taxon>Pseudomonadati</taxon>
        <taxon>Pseudomonadota</taxon>
        <taxon>Alphaproteobacteria</taxon>
        <taxon>Rhodospirillales</taxon>
        <taxon>Rhodovibrionaceae</taxon>
        <taxon>Fodinicurvata</taxon>
    </lineage>
</organism>
<feature type="transmembrane region" description="Helical" evidence="8">
    <location>
        <begin position="491"/>
        <end position="509"/>
    </location>
</feature>
<accession>A0ABV8UKP2</accession>
<keyword evidence="7 8" id="KW-0472">Membrane</keyword>
<feature type="transmembrane region" description="Helical" evidence="8">
    <location>
        <begin position="240"/>
        <end position="257"/>
    </location>
</feature>
<evidence type="ECO:0000256" key="8">
    <source>
        <dbReference type="SAM" id="Phobius"/>
    </source>
</evidence>
<feature type="transmembrane region" description="Helical" evidence="8">
    <location>
        <begin position="87"/>
        <end position="107"/>
    </location>
</feature>
<dbReference type="CDD" id="cd17503">
    <property type="entry name" value="MFS_LmrB_MDR_like"/>
    <property type="match status" value="1"/>
</dbReference>
<evidence type="ECO:0000256" key="6">
    <source>
        <dbReference type="ARBA" id="ARBA00022989"/>
    </source>
</evidence>
<evidence type="ECO:0000259" key="9">
    <source>
        <dbReference type="PROSITE" id="PS50850"/>
    </source>
</evidence>
<comment type="subcellular location">
    <subcellularLocation>
        <location evidence="1">Cell membrane</location>
        <topology evidence="1">Multi-pass membrane protein</topology>
    </subcellularLocation>
</comment>
<keyword evidence="3" id="KW-0813">Transport</keyword>
<feature type="domain" description="Major facilitator superfamily (MFS) profile" evidence="9">
    <location>
        <begin position="22"/>
        <end position="514"/>
    </location>
</feature>
<dbReference type="PANTHER" id="PTHR42718">
    <property type="entry name" value="MAJOR FACILITATOR SUPERFAMILY MULTIDRUG TRANSPORTER MFSC"/>
    <property type="match status" value="1"/>
</dbReference>
<dbReference type="Pfam" id="PF07690">
    <property type="entry name" value="MFS_1"/>
    <property type="match status" value="1"/>
</dbReference>
<dbReference type="SUPFAM" id="SSF103473">
    <property type="entry name" value="MFS general substrate transporter"/>
    <property type="match status" value="1"/>
</dbReference>
<keyword evidence="11" id="KW-1185">Reference proteome</keyword>
<dbReference type="PANTHER" id="PTHR42718:SF9">
    <property type="entry name" value="MAJOR FACILITATOR SUPERFAMILY MULTIDRUG TRANSPORTER MFSC"/>
    <property type="match status" value="1"/>
</dbReference>
<evidence type="ECO:0000256" key="4">
    <source>
        <dbReference type="ARBA" id="ARBA00022475"/>
    </source>
</evidence>
<feature type="transmembrane region" description="Helical" evidence="8">
    <location>
        <begin position="174"/>
        <end position="197"/>
    </location>
</feature>
<keyword evidence="4" id="KW-1003">Cell membrane</keyword>
<evidence type="ECO:0000256" key="1">
    <source>
        <dbReference type="ARBA" id="ARBA00004651"/>
    </source>
</evidence>
<dbReference type="EMBL" id="JBHSCW010000003">
    <property type="protein sequence ID" value="MFC4351378.1"/>
    <property type="molecule type" value="Genomic_DNA"/>
</dbReference>
<feature type="transmembrane region" description="Helical" evidence="8">
    <location>
        <begin position="209"/>
        <end position="228"/>
    </location>
</feature>